<gene>
    <name evidence="3" type="ORF">MAIT1_01092</name>
</gene>
<dbReference type="STRING" id="1434232.MAIT1_01092"/>
<comment type="caution">
    <text evidence="3">The sequence shown here is derived from an EMBL/GenBank/DDBJ whole genome shotgun (WGS) entry which is preliminary data.</text>
</comment>
<feature type="signal peptide" evidence="2">
    <location>
        <begin position="1"/>
        <end position="20"/>
    </location>
</feature>
<keyword evidence="1" id="KW-0175">Coiled coil</keyword>
<evidence type="ECO:0000313" key="3">
    <source>
        <dbReference type="EMBL" id="OSM06132.1"/>
    </source>
</evidence>
<feature type="chain" id="PRO_5012237604" evidence="2">
    <location>
        <begin position="21"/>
        <end position="166"/>
    </location>
</feature>
<keyword evidence="4" id="KW-1185">Reference proteome</keyword>
<dbReference type="AlphaFoldDB" id="A0A1Y2K7Z8"/>
<dbReference type="Proteomes" id="UP000194003">
    <property type="component" value="Unassembled WGS sequence"/>
</dbReference>
<proteinExistence type="predicted"/>
<accession>A0A1Y2K7Z8</accession>
<evidence type="ECO:0000313" key="4">
    <source>
        <dbReference type="Proteomes" id="UP000194003"/>
    </source>
</evidence>
<dbReference type="EMBL" id="LVJN01000016">
    <property type="protein sequence ID" value="OSM06132.1"/>
    <property type="molecule type" value="Genomic_DNA"/>
</dbReference>
<evidence type="ECO:0000256" key="2">
    <source>
        <dbReference type="SAM" id="SignalP"/>
    </source>
</evidence>
<organism evidence="3 4">
    <name type="scientific">Magnetofaba australis IT-1</name>
    <dbReference type="NCBI Taxonomy" id="1434232"/>
    <lineage>
        <taxon>Bacteria</taxon>
        <taxon>Pseudomonadati</taxon>
        <taxon>Pseudomonadota</taxon>
        <taxon>Magnetococcia</taxon>
        <taxon>Magnetococcales</taxon>
        <taxon>Magnetococcaceae</taxon>
        <taxon>Magnetofaba</taxon>
    </lineage>
</organism>
<reference evidence="3 4" key="1">
    <citation type="journal article" date="2016" name="BMC Genomics">
        <title>Combined genomic and structural analyses of a cultured magnetotactic bacterium reveals its niche adaptation to a dynamic environment.</title>
        <authorList>
            <person name="Araujo A.C."/>
            <person name="Morillo V."/>
            <person name="Cypriano J."/>
            <person name="Teixeira L.C."/>
            <person name="Leao P."/>
            <person name="Lyra S."/>
            <person name="Almeida L.G."/>
            <person name="Bazylinski D.A."/>
            <person name="Vasconcellos A.T."/>
            <person name="Abreu F."/>
            <person name="Lins U."/>
        </authorList>
    </citation>
    <scope>NUCLEOTIDE SEQUENCE [LARGE SCALE GENOMIC DNA]</scope>
    <source>
        <strain evidence="3 4">IT-1</strain>
    </source>
</reference>
<protein>
    <submittedName>
        <fullName evidence="3">Uncharacterized protein</fullName>
    </submittedName>
</protein>
<keyword evidence="2" id="KW-0732">Signal</keyword>
<evidence type="ECO:0000256" key="1">
    <source>
        <dbReference type="SAM" id="Coils"/>
    </source>
</evidence>
<sequence>MILSTIAVSTLLLAASPVVAGDVESIQNAISSLRDSQSQQEEVVMEKRRIYEQIEAKTRLAERALKYAELPMSEARERYRKAQQMSLEYPEVSTENERLGYLEAKKQVMAATTAQRAEVDQLRAQLAQARDNLEMAERIADKTRRDMDTLGGELEHADAVLRPVAD</sequence>
<name>A0A1Y2K7Z8_9PROT</name>
<feature type="coiled-coil region" evidence="1">
    <location>
        <begin position="112"/>
        <end position="146"/>
    </location>
</feature>